<evidence type="ECO:0000259" key="2">
    <source>
        <dbReference type="PROSITE" id="PS50933"/>
    </source>
</evidence>
<dbReference type="AlphaFoldDB" id="A0A4R3KW73"/>
<evidence type="ECO:0000256" key="1">
    <source>
        <dbReference type="SAM" id="SignalP"/>
    </source>
</evidence>
<evidence type="ECO:0000313" key="4">
    <source>
        <dbReference type="Proteomes" id="UP000295807"/>
    </source>
</evidence>
<dbReference type="EMBL" id="SMAD01000002">
    <property type="protein sequence ID" value="TCS89224.1"/>
    <property type="molecule type" value="Genomic_DNA"/>
</dbReference>
<accession>A0A4R3KW73</accession>
<dbReference type="Pfam" id="PF07452">
    <property type="entry name" value="CHRD"/>
    <property type="match status" value="1"/>
</dbReference>
<comment type="caution">
    <text evidence="3">The sequence shown here is derived from an EMBL/GenBank/DDBJ whole genome shotgun (WGS) entry which is preliminary data.</text>
</comment>
<reference evidence="3 4" key="1">
    <citation type="submission" date="2019-03" db="EMBL/GenBank/DDBJ databases">
        <title>Genomic Encyclopedia of Type Strains, Phase IV (KMG-IV): sequencing the most valuable type-strain genomes for metagenomic binning, comparative biology and taxonomic classification.</title>
        <authorList>
            <person name="Goeker M."/>
        </authorList>
    </citation>
    <scope>NUCLEOTIDE SEQUENCE [LARGE SCALE GENOMIC DNA]</scope>
    <source>
        <strain evidence="3 4">DSM 21100</strain>
    </source>
</reference>
<sequence length="163" mass="16808">MISNKILTSILLSASILVLSACNNKKNADSPDNETTLTATAALDAVQETAEVNSEGAGSFEGTLDTATGEFTFKLEWSGLTGPPSMMHFHGPADPGADAGVKIGITDFPAEAAGSVSQTVTVEEADRADLLAGKWYVNIHTDAYGAGEIRGQVEFTNSGGAAQ</sequence>
<evidence type="ECO:0000313" key="3">
    <source>
        <dbReference type="EMBL" id="TCS89224.1"/>
    </source>
</evidence>
<dbReference type="Proteomes" id="UP000295807">
    <property type="component" value="Unassembled WGS sequence"/>
</dbReference>
<dbReference type="RefSeq" id="WP_132128307.1">
    <property type="nucleotide sequence ID" value="NZ_CP042432.1"/>
</dbReference>
<gene>
    <name evidence="3" type="ORF">EDD80_102418</name>
</gene>
<dbReference type="PROSITE" id="PS50933">
    <property type="entry name" value="CHRD"/>
    <property type="match status" value="1"/>
</dbReference>
<feature type="signal peptide" evidence="1">
    <location>
        <begin position="1"/>
        <end position="20"/>
    </location>
</feature>
<dbReference type="SMART" id="SM00754">
    <property type="entry name" value="CHRD"/>
    <property type="match status" value="1"/>
</dbReference>
<keyword evidence="4" id="KW-1185">Reference proteome</keyword>
<protein>
    <submittedName>
        <fullName evidence="3">CHRD domain-containing protein</fullName>
    </submittedName>
</protein>
<proteinExistence type="predicted"/>
<organism evidence="3 4">
    <name type="scientific">Anseongella ginsenosidimutans</name>
    <dbReference type="NCBI Taxonomy" id="496056"/>
    <lineage>
        <taxon>Bacteria</taxon>
        <taxon>Pseudomonadati</taxon>
        <taxon>Bacteroidota</taxon>
        <taxon>Sphingobacteriia</taxon>
        <taxon>Sphingobacteriales</taxon>
        <taxon>Sphingobacteriaceae</taxon>
        <taxon>Anseongella</taxon>
    </lineage>
</organism>
<name>A0A4R3KW73_9SPHI</name>
<feature type="domain" description="CHRD" evidence="2">
    <location>
        <begin position="35"/>
        <end position="158"/>
    </location>
</feature>
<keyword evidence="1" id="KW-0732">Signal</keyword>
<dbReference type="PROSITE" id="PS51257">
    <property type="entry name" value="PROKAR_LIPOPROTEIN"/>
    <property type="match status" value="1"/>
</dbReference>
<dbReference type="OrthoDB" id="571052at2"/>
<feature type="chain" id="PRO_5020467014" evidence="1">
    <location>
        <begin position="21"/>
        <end position="163"/>
    </location>
</feature>
<dbReference type="InterPro" id="IPR010895">
    <property type="entry name" value="CHRD"/>
</dbReference>